<evidence type="ECO:0000256" key="10">
    <source>
        <dbReference type="ARBA" id="ARBA00023211"/>
    </source>
</evidence>
<keyword evidence="6" id="KW-0460">Magnesium</keyword>
<feature type="compositionally biased region" description="Polar residues" evidence="13">
    <location>
        <begin position="202"/>
        <end position="213"/>
    </location>
</feature>
<evidence type="ECO:0000256" key="11">
    <source>
        <dbReference type="ARBA" id="ARBA00046380"/>
    </source>
</evidence>
<sequence>MPKQELVYSFDLGSGSIGVCVRSGKNILHLNSLLLDNEFASVKEAAAQRRQIRTRIAHKEREKWWNEQAKKAGIEVLQTAQPTKENPNLKPDSRMLIEFLPKNSKDKTIYSSHLLRIALLQGIKLESWQIYKAIRSAIQRRGYDANLPWATDYDSDTKANSDAATRYEEKLKEFFADKEEYYYPCYYEAYIQSIWSPSNPKDLSGRLSENPSPARNKDNKPQEDKCFPSRDLVEKELKDLLSAAAKLFPKLKDKENYVLYGQAQRAYASYEYKKDIDKENYISHRGTSWDWQGLLGQKVPRFDNRIIAKCRLIPRFNVCNAKKQINKEVSFLLALKNMRFTLDNTTTQSLNCAQINEIFKTYAEFCEYEKQKETAVAKKQNPCTKTFWKNYVHALGGEVNPGQQEIAKPKEGGRSSFCKPALNILHSLILSGKTPHNYYAELVEQTKNTDLQKGLIKDDYRFLLNMPNDWNSISIQDTREEDKKLSQQEALRKIDEIIAGVNNRIVCHRLLMLKQVLQKLDDQFNKEYGVPDKVVFEIAREDFMGKKKKDEYLKKAKDGKKNNDDAVKKLKDMGLPVSDPNIIKIKLGNEQKWKDIYDTSDKRNLIPENIGQYEIDHIVPRTSSKGGSDSFVNFILTKNALNQTKKDRTPYEWLSSDNSKWQAYLANIADFSKSANSKKIELLTSDKAENIEKRKTDLQATSYLEKLAQTIAGLYFGFGINTKDDKKRILFFTGGETATVRSKLDLNRVLYKNDEEFEKAQKAGLKEKNRKNKKHHALDALVLSMLPEIKVSKREIIEKPDYFHKDYCVKQLKSIIPQTIKQIKPKLRATIYALRSRYENGKPYYYFISRFNSNLTLFEKMEDAKKEITNIFDLKIKNDWKVKLEEKGLTQEKWIEFLNKYTNNGKRIKQIAMTDSKAFKKEETFNSNGIIKNVIGEYGSNGVKGQWIKGKEGHQGQIVYKDEKGKWRVEPVYVFESIYNKKKLYENKYKDVRFLKSGQLVELKKDYENIKAGIYILRTLKSNGSCKLEDINTQEEIDKSVNVLIEQCGMRSYEKK</sequence>
<evidence type="ECO:0000256" key="7">
    <source>
        <dbReference type="ARBA" id="ARBA00022884"/>
    </source>
</evidence>
<evidence type="ECO:0000256" key="9">
    <source>
        <dbReference type="ARBA" id="ARBA00023125"/>
    </source>
</evidence>
<evidence type="ECO:0000256" key="8">
    <source>
        <dbReference type="ARBA" id="ARBA00023118"/>
    </source>
</evidence>
<dbReference type="InterPro" id="IPR033114">
    <property type="entry name" value="HNH_CAS9"/>
</dbReference>
<dbReference type="GO" id="GO:0051607">
    <property type="term" value="P:defense response to virus"/>
    <property type="evidence" value="ECO:0007669"/>
    <property type="project" value="UniProtKB-KW"/>
</dbReference>
<keyword evidence="4 12" id="KW-0255">Endonuclease</keyword>
<evidence type="ECO:0000256" key="4">
    <source>
        <dbReference type="ARBA" id="ARBA00022759"/>
    </source>
</evidence>
<keyword evidence="16" id="KW-1185">Reference proteome</keyword>
<dbReference type="KEGG" id="epo:Epro_1075"/>
<proteinExistence type="predicted"/>
<dbReference type="GO" id="GO:0003677">
    <property type="term" value="F:DNA binding"/>
    <property type="evidence" value="ECO:0007669"/>
    <property type="project" value="UniProtKB-UniRule"/>
</dbReference>
<feature type="region of interest" description="Disordered" evidence="13">
    <location>
        <begin position="202"/>
        <end position="226"/>
    </location>
</feature>
<dbReference type="Proteomes" id="UP000035337">
    <property type="component" value="Chromosome"/>
</dbReference>
<keyword evidence="5 12" id="KW-0378">Hydrolase</keyword>
<dbReference type="GO" id="GO:0016787">
    <property type="term" value="F:hydrolase activity"/>
    <property type="evidence" value="ECO:0007669"/>
    <property type="project" value="UniProtKB-KW"/>
</dbReference>
<evidence type="ECO:0000256" key="6">
    <source>
        <dbReference type="ARBA" id="ARBA00022842"/>
    </source>
</evidence>
<organism evidence="15 16">
    <name type="scientific">Endomicrobium proavitum</name>
    <dbReference type="NCBI Taxonomy" id="1408281"/>
    <lineage>
        <taxon>Bacteria</taxon>
        <taxon>Pseudomonadati</taxon>
        <taxon>Elusimicrobiota</taxon>
        <taxon>Endomicrobiia</taxon>
        <taxon>Endomicrobiales</taxon>
        <taxon>Endomicrobiaceae</taxon>
        <taxon>Endomicrobium</taxon>
    </lineage>
</organism>
<dbReference type="Pfam" id="PF18541">
    <property type="entry name" value="RuvC_III"/>
    <property type="match status" value="1"/>
</dbReference>
<protein>
    <submittedName>
        <fullName evidence="15">Putative CRISPR-associated protein Csn1 family</fullName>
    </submittedName>
</protein>
<keyword evidence="2 12" id="KW-0540">Nuclease</keyword>
<keyword evidence="8" id="KW-0051">Antiviral defense</keyword>
<name>A0A0G3WLX3_9BACT</name>
<evidence type="ECO:0000256" key="1">
    <source>
        <dbReference type="ARBA" id="ARBA00001946"/>
    </source>
</evidence>
<evidence type="ECO:0000313" key="15">
    <source>
        <dbReference type="EMBL" id="AKL98454.1"/>
    </source>
</evidence>
<evidence type="ECO:0000313" key="16">
    <source>
        <dbReference type="Proteomes" id="UP000035337"/>
    </source>
</evidence>
<evidence type="ECO:0000259" key="14">
    <source>
        <dbReference type="PROSITE" id="PS51749"/>
    </source>
</evidence>
<feature type="domain" description="HNH Cas9-type" evidence="14">
    <location>
        <begin position="545"/>
        <end position="696"/>
    </location>
</feature>
<evidence type="ECO:0000256" key="13">
    <source>
        <dbReference type="SAM" id="MobiDB-lite"/>
    </source>
</evidence>
<dbReference type="InterPro" id="IPR028629">
    <property type="entry name" value="Cas9"/>
</dbReference>
<dbReference type="GO" id="GO:0046872">
    <property type="term" value="F:metal ion binding"/>
    <property type="evidence" value="ECO:0007669"/>
    <property type="project" value="UniProtKB-KW"/>
</dbReference>
<gene>
    <name evidence="15" type="primary">csn1</name>
    <name evidence="15" type="ORF">Epro_1075</name>
</gene>
<dbReference type="EMBL" id="CP009498">
    <property type="protein sequence ID" value="AKL98454.1"/>
    <property type="molecule type" value="Genomic_DNA"/>
</dbReference>
<keyword evidence="9 12" id="KW-0238">DNA-binding</keyword>
<comment type="cofactor">
    <cofactor evidence="1">
        <name>Mg(2+)</name>
        <dbReference type="ChEBI" id="CHEBI:18420"/>
    </cofactor>
</comment>
<dbReference type="Gene3D" id="3.30.420.10">
    <property type="entry name" value="Ribonuclease H-like superfamily/Ribonuclease H"/>
    <property type="match status" value="2"/>
</dbReference>
<feature type="compositionally biased region" description="Basic and acidic residues" evidence="13">
    <location>
        <begin position="215"/>
        <end position="226"/>
    </location>
</feature>
<keyword evidence="7" id="KW-0694">RNA-binding</keyword>
<evidence type="ECO:0000256" key="3">
    <source>
        <dbReference type="ARBA" id="ARBA00022723"/>
    </source>
</evidence>
<accession>A0A0G3WLX3</accession>
<dbReference type="GO" id="GO:0003723">
    <property type="term" value="F:RNA binding"/>
    <property type="evidence" value="ECO:0007669"/>
    <property type="project" value="UniProtKB-UniRule"/>
</dbReference>
<keyword evidence="3" id="KW-0479">Metal-binding</keyword>
<dbReference type="PROSITE" id="PS51749">
    <property type="entry name" value="HNH_CAS9"/>
    <property type="match status" value="1"/>
</dbReference>
<dbReference type="InterPro" id="IPR036397">
    <property type="entry name" value="RNaseH_sf"/>
</dbReference>
<comment type="subunit">
    <text evidence="11">Monomer. Binds crRNA and tracrRNA.</text>
</comment>
<dbReference type="STRING" id="1408281.Epro_1075"/>
<dbReference type="InterPro" id="IPR041383">
    <property type="entry name" value="RuvC_III"/>
</dbReference>
<dbReference type="OrthoDB" id="9777169at2"/>
<dbReference type="AlphaFoldDB" id="A0A0G3WLX3"/>
<dbReference type="RefSeq" id="WP_052571014.1">
    <property type="nucleotide sequence ID" value="NZ_CP009498.1"/>
</dbReference>
<evidence type="ECO:0000256" key="2">
    <source>
        <dbReference type="ARBA" id="ARBA00022722"/>
    </source>
</evidence>
<dbReference type="GO" id="GO:0004519">
    <property type="term" value="F:endonuclease activity"/>
    <property type="evidence" value="ECO:0007669"/>
    <property type="project" value="UniProtKB-UniRule"/>
</dbReference>
<reference evidence="15 16" key="1">
    <citation type="submission" date="2014-09" db="EMBL/GenBank/DDBJ databases">
        <title>Complete genome sequence of Endomicrobium proavitum.</title>
        <authorList>
            <person name="Zheng H."/>
        </authorList>
    </citation>
    <scope>NUCLEOTIDE SEQUENCE [LARGE SCALE GENOMIC DNA]</scope>
    <source>
        <strain evidence="15 16">Rsa215</strain>
    </source>
</reference>
<evidence type="ECO:0000256" key="12">
    <source>
        <dbReference type="PROSITE-ProRule" id="PRU01085"/>
    </source>
</evidence>
<keyword evidence="10" id="KW-0464">Manganese</keyword>
<evidence type="ECO:0000256" key="5">
    <source>
        <dbReference type="ARBA" id="ARBA00022801"/>
    </source>
</evidence>
<dbReference type="InterPro" id="IPR003615">
    <property type="entry name" value="HNH_nuc"/>
</dbReference>
<dbReference type="NCBIfam" id="TIGR01865">
    <property type="entry name" value="cas_Csn1"/>
    <property type="match status" value="1"/>
</dbReference>
<dbReference type="Gene3D" id="1.10.30.50">
    <property type="match status" value="1"/>
</dbReference>
<dbReference type="Pfam" id="PF13395">
    <property type="entry name" value="HNH_4"/>
    <property type="match status" value="1"/>
</dbReference>